<keyword evidence="2" id="KW-0812">Transmembrane</keyword>
<feature type="compositionally biased region" description="Low complexity" evidence="1">
    <location>
        <begin position="124"/>
        <end position="138"/>
    </location>
</feature>
<comment type="caution">
    <text evidence="3">The sequence shown here is derived from an EMBL/GenBank/DDBJ whole genome shotgun (WGS) entry which is preliminary data.</text>
</comment>
<keyword evidence="2" id="KW-0472">Membrane</keyword>
<protein>
    <submittedName>
        <fullName evidence="3">Uncharacterized protein</fullName>
    </submittedName>
</protein>
<evidence type="ECO:0000313" key="4">
    <source>
        <dbReference type="Proteomes" id="UP000467840"/>
    </source>
</evidence>
<sequence>MRFSPISNRIRGTIGIPTSVLHLRAKIKKGSSPKHDKQAFHKLSPGRVTIPRPSDIILSLLINQSTHYNHTQRQNHSKRNPSLLSAAHSRIFLSLITACFYIVAMIYITRFHRSRRRNSRVVRRVSGSGREAPGPSRSEGGGAGGETTGESTGATNGDPASGEGEGEGEGTERNGESAGSSGDGLGDDSDSDGVAESATCRESKARRAQAKNLVAMEENVFEKKRRRKKTVFVRLEI</sequence>
<evidence type="ECO:0000256" key="2">
    <source>
        <dbReference type="SAM" id="Phobius"/>
    </source>
</evidence>
<gene>
    <name evidence="3" type="ORF">GH714_028873</name>
</gene>
<reference evidence="3 4" key="1">
    <citation type="journal article" date="2020" name="Mol. Plant">
        <title>The Chromosome-Based Rubber Tree Genome Provides New Insights into Spurge Genome Evolution and Rubber Biosynthesis.</title>
        <authorList>
            <person name="Liu J."/>
            <person name="Shi C."/>
            <person name="Shi C.C."/>
            <person name="Li W."/>
            <person name="Zhang Q.J."/>
            <person name="Zhang Y."/>
            <person name="Li K."/>
            <person name="Lu H.F."/>
            <person name="Shi C."/>
            <person name="Zhu S.T."/>
            <person name="Xiao Z.Y."/>
            <person name="Nan H."/>
            <person name="Yue Y."/>
            <person name="Zhu X.G."/>
            <person name="Wu Y."/>
            <person name="Hong X.N."/>
            <person name="Fan G.Y."/>
            <person name="Tong Y."/>
            <person name="Zhang D."/>
            <person name="Mao C.L."/>
            <person name="Liu Y.L."/>
            <person name="Hao S.J."/>
            <person name="Liu W.Q."/>
            <person name="Lv M.Q."/>
            <person name="Zhang H.B."/>
            <person name="Liu Y."/>
            <person name="Hu-Tang G.R."/>
            <person name="Wang J.P."/>
            <person name="Wang J.H."/>
            <person name="Sun Y.H."/>
            <person name="Ni S.B."/>
            <person name="Chen W.B."/>
            <person name="Zhang X.C."/>
            <person name="Jiao Y.N."/>
            <person name="Eichler E.E."/>
            <person name="Li G.H."/>
            <person name="Liu X."/>
            <person name="Gao L.Z."/>
        </authorList>
    </citation>
    <scope>NUCLEOTIDE SEQUENCE [LARGE SCALE GENOMIC DNA]</scope>
    <source>
        <strain evidence="4">cv. GT1</strain>
        <tissue evidence="3">Leaf</tissue>
    </source>
</reference>
<keyword evidence="2" id="KW-1133">Transmembrane helix</keyword>
<organism evidence="3 4">
    <name type="scientific">Hevea brasiliensis</name>
    <name type="common">Para rubber tree</name>
    <name type="synonym">Siphonia brasiliensis</name>
    <dbReference type="NCBI Taxonomy" id="3981"/>
    <lineage>
        <taxon>Eukaryota</taxon>
        <taxon>Viridiplantae</taxon>
        <taxon>Streptophyta</taxon>
        <taxon>Embryophyta</taxon>
        <taxon>Tracheophyta</taxon>
        <taxon>Spermatophyta</taxon>
        <taxon>Magnoliopsida</taxon>
        <taxon>eudicotyledons</taxon>
        <taxon>Gunneridae</taxon>
        <taxon>Pentapetalae</taxon>
        <taxon>rosids</taxon>
        <taxon>fabids</taxon>
        <taxon>Malpighiales</taxon>
        <taxon>Euphorbiaceae</taxon>
        <taxon>Crotonoideae</taxon>
        <taxon>Micrandreae</taxon>
        <taxon>Hevea</taxon>
    </lineage>
</organism>
<accession>A0A6A6KB25</accession>
<dbReference type="Proteomes" id="UP000467840">
    <property type="component" value="Chromosome 12"/>
</dbReference>
<proteinExistence type="predicted"/>
<keyword evidence="4" id="KW-1185">Reference proteome</keyword>
<name>A0A6A6KB25_HEVBR</name>
<feature type="region of interest" description="Disordered" evidence="1">
    <location>
        <begin position="117"/>
        <end position="209"/>
    </location>
</feature>
<dbReference type="EMBL" id="JAAGAX010000018">
    <property type="protein sequence ID" value="KAF2284659.1"/>
    <property type="molecule type" value="Genomic_DNA"/>
</dbReference>
<dbReference type="AlphaFoldDB" id="A0A6A6KB25"/>
<evidence type="ECO:0000313" key="3">
    <source>
        <dbReference type="EMBL" id="KAF2284659.1"/>
    </source>
</evidence>
<evidence type="ECO:0000256" key="1">
    <source>
        <dbReference type="SAM" id="MobiDB-lite"/>
    </source>
</evidence>
<feature type="transmembrane region" description="Helical" evidence="2">
    <location>
        <begin position="91"/>
        <end position="109"/>
    </location>
</feature>